<dbReference type="EMBL" id="PZQS01000005">
    <property type="protein sequence ID" value="PVD30087.1"/>
    <property type="molecule type" value="Genomic_DNA"/>
</dbReference>
<dbReference type="Pfam" id="PF21031">
    <property type="entry name" value="WDR54"/>
    <property type="match status" value="2"/>
</dbReference>
<dbReference type="Proteomes" id="UP000245119">
    <property type="component" value="Linkage Group LG5"/>
</dbReference>
<dbReference type="InterPro" id="IPR001680">
    <property type="entry name" value="WD40_rpt"/>
</dbReference>
<protein>
    <recommendedName>
        <fullName evidence="2">WD repeat-containing protein 54 beta-propeller domain-containing protein</fullName>
    </recommendedName>
</protein>
<evidence type="ECO:0000313" key="4">
    <source>
        <dbReference type="Proteomes" id="UP000245119"/>
    </source>
</evidence>
<dbReference type="SMART" id="SM00320">
    <property type="entry name" value="WD40"/>
    <property type="match status" value="1"/>
</dbReference>
<feature type="domain" description="WD repeat-containing protein 54 beta-propeller" evidence="2">
    <location>
        <begin position="51"/>
        <end position="157"/>
    </location>
</feature>
<keyword evidence="4" id="KW-1185">Reference proteome</keyword>
<organism evidence="3 4">
    <name type="scientific">Pomacea canaliculata</name>
    <name type="common">Golden apple snail</name>
    <dbReference type="NCBI Taxonomy" id="400727"/>
    <lineage>
        <taxon>Eukaryota</taxon>
        <taxon>Metazoa</taxon>
        <taxon>Spiralia</taxon>
        <taxon>Lophotrochozoa</taxon>
        <taxon>Mollusca</taxon>
        <taxon>Gastropoda</taxon>
        <taxon>Caenogastropoda</taxon>
        <taxon>Architaenioglossa</taxon>
        <taxon>Ampullarioidea</taxon>
        <taxon>Ampullariidae</taxon>
        <taxon>Pomacea</taxon>
    </lineage>
</organism>
<feature type="repeat" description="WD" evidence="1">
    <location>
        <begin position="79"/>
        <end position="113"/>
    </location>
</feature>
<dbReference type="InterPro" id="IPR049546">
    <property type="entry name" value="WDR54_beta_prop"/>
</dbReference>
<evidence type="ECO:0000313" key="3">
    <source>
        <dbReference type="EMBL" id="PVD30087.1"/>
    </source>
</evidence>
<feature type="domain" description="WD repeat-containing protein 54 beta-propeller" evidence="2">
    <location>
        <begin position="5"/>
        <end position="50"/>
    </location>
</feature>
<dbReference type="PROSITE" id="PS50294">
    <property type="entry name" value="WD_REPEATS_REGION"/>
    <property type="match status" value="1"/>
</dbReference>
<gene>
    <name evidence="3" type="ORF">C0Q70_09348</name>
</gene>
<dbReference type="SUPFAM" id="SSF50978">
    <property type="entry name" value="WD40 repeat-like"/>
    <property type="match status" value="1"/>
</dbReference>
<accession>A0A2T7P9J0</accession>
<evidence type="ECO:0000259" key="2">
    <source>
        <dbReference type="Pfam" id="PF21031"/>
    </source>
</evidence>
<name>A0A2T7P9J0_POMCA</name>
<dbReference type="InterPro" id="IPR015943">
    <property type="entry name" value="WD40/YVTN_repeat-like_dom_sf"/>
</dbReference>
<reference evidence="3 4" key="1">
    <citation type="submission" date="2018-04" db="EMBL/GenBank/DDBJ databases">
        <title>The genome of golden apple snail Pomacea canaliculata provides insight into stress tolerance and invasive adaptation.</title>
        <authorList>
            <person name="Liu C."/>
            <person name="Liu B."/>
            <person name="Ren Y."/>
            <person name="Zhang Y."/>
            <person name="Wang H."/>
            <person name="Li S."/>
            <person name="Jiang F."/>
            <person name="Yin L."/>
            <person name="Zhang G."/>
            <person name="Qian W."/>
            <person name="Fan W."/>
        </authorList>
    </citation>
    <scope>NUCLEOTIDE SEQUENCE [LARGE SCALE GENOMIC DNA]</scope>
    <source>
        <strain evidence="3">SZHN2017</strain>
        <tissue evidence="3">Muscle</tissue>
    </source>
</reference>
<dbReference type="PROSITE" id="PS50082">
    <property type="entry name" value="WD_REPEATS_2"/>
    <property type="match status" value="1"/>
</dbReference>
<comment type="caution">
    <text evidence="3">The sequence shown here is derived from an EMBL/GenBank/DDBJ whole genome shotgun (WGS) entry which is preliminary data.</text>
</comment>
<dbReference type="AlphaFoldDB" id="A0A2T7P9J0"/>
<dbReference type="STRING" id="400727.A0A2T7P9J0"/>
<dbReference type="InterPro" id="IPR036322">
    <property type="entry name" value="WD40_repeat_dom_sf"/>
</dbReference>
<keyword evidence="1" id="KW-0853">WD repeat</keyword>
<sequence>MTDASVNSNFARGVTGVEDILCVGTESGKILVFRIPSKGTDVTLQSTLKGLWKDVLVAGYGSGHLRVFSASTGKLAAEATAHARTINAIDIATDNGLVLSVSDDSFLRLWQIRLDKSPRLEYKHAENVTDIQLTGGKFVDAQGRALCLTGYDHNEIIFYVKS</sequence>
<dbReference type="OrthoDB" id="756370at2759"/>
<evidence type="ECO:0000256" key="1">
    <source>
        <dbReference type="PROSITE-ProRule" id="PRU00221"/>
    </source>
</evidence>
<proteinExistence type="predicted"/>
<dbReference type="Gene3D" id="2.130.10.10">
    <property type="entry name" value="YVTN repeat-like/Quinoprotein amine dehydrogenase"/>
    <property type="match status" value="1"/>
</dbReference>